<protein>
    <submittedName>
        <fullName evidence="1">Uncharacterized protein</fullName>
    </submittedName>
</protein>
<organism evidence="1 2">
    <name type="scientific">Stephania yunnanensis</name>
    <dbReference type="NCBI Taxonomy" id="152371"/>
    <lineage>
        <taxon>Eukaryota</taxon>
        <taxon>Viridiplantae</taxon>
        <taxon>Streptophyta</taxon>
        <taxon>Embryophyta</taxon>
        <taxon>Tracheophyta</taxon>
        <taxon>Spermatophyta</taxon>
        <taxon>Magnoliopsida</taxon>
        <taxon>Ranunculales</taxon>
        <taxon>Menispermaceae</taxon>
        <taxon>Menispermoideae</taxon>
        <taxon>Cissampelideae</taxon>
        <taxon>Stephania</taxon>
    </lineage>
</organism>
<gene>
    <name evidence="1" type="ORF">Syun_015059</name>
</gene>
<keyword evidence="2" id="KW-1185">Reference proteome</keyword>
<proteinExistence type="predicted"/>
<sequence length="118" mass="13339">MQNVSITLYWSLNRLSISKPVLSISNQFSLSNQRFTFQVLRFPSQFLSLHLLLFLTSSSLFSLSQNPNPNPNPNPNLCTSPRSFVHWSISAGAAEISNFGSQVFWLNMVSVRENASMR</sequence>
<comment type="caution">
    <text evidence="1">The sequence shown here is derived from an EMBL/GenBank/DDBJ whole genome shotgun (WGS) entry which is preliminary data.</text>
</comment>
<name>A0AAP0PA72_9MAGN</name>
<dbReference type="Proteomes" id="UP001420932">
    <property type="component" value="Unassembled WGS sequence"/>
</dbReference>
<accession>A0AAP0PA72</accession>
<evidence type="ECO:0000313" key="2">
    <source>
        <dbReference type="Proteomes" id="UP001420932"/>
    </source>
</evidence>
<dbReference type="AlphaFoldDB" id="A0AAP0PA72"/>
<evidence type="ECO:0000313" key="1">
    <source>
        <dbReference type="EMBL" id="KAK9135729.1"/>
    </source>
</evidence>
<reference evidence="1 2" key="1">
    <citation type="submission" date="2024-01" db="EMBL/GenBank/DDBJ databases">
        <title>Genome assemblies of Stephania.</title>
        <authorList>
            <person name="Yang L."/>
        </authorList>
    </citation>
    <scope>NUCLEOTIDE SEQUENCE [LARGE SCALE GENOMIC DNA]</scope>
    <source>
        <strain evidence="1">YNDBR</strain>
        <tissue evidence="1">Leaf</tissue>
    </source>
</reference>
<dbReference type="EMBL" id="JBBNAF010000006">
    <property type="protein sequence ID" value="KAK9135729.1"/>
    <property type="molecule type" value="Genomic_DNA"/>
</dbReference>